<dbReference type="OrthoDB" id="2347980at2759"/>
<organism evidence="2 3">
    <name type="scientific">Melipona quadrifasciata</name>
    <dbReference type="NCBI Taxonomy" id="166423"/>
    <lineage>
        <taxon>Eukaryota</taxon>
        <taxon>Metazoa</taxon>
        <taxon>Ecdysozoa</taxon>
        <taxon>Arthropoda</taxon>
        <taxon>Hexapoda</taxon>
        <taxon>Insecta</taxon>
        <taxon>Pterygota</taxon>
        <taxon>Neoptera</taxon>
        <taxon>Endopterygota</taxon>
        <taxon>Hymenoptera</taxon>
        <taxon>Apocrita</taxon>
        <taxon>Aculeata</taxon>
        <taxon>Apoidea</taxon>
        <taxon>Anthophila</taxon>
        <taxon>Apidae</taxon>
        <taxon>Melipona</taxon>
    </lineage>
</organism>
<dbReference type="STRING" id="166423.A0A0M9AB91"/>
<keyword evidence="3" id="KW-1185">Reference proteome</keyword>
<evidence type="ECO:0000256" key="1">
    <source>
        <dbReference type="SAM" id="MobiDB-lite"/>
    </source>
</evidence>
<evidence type="ECO:0000313" key="3">
    <source>
        <dbReference type="Proteomes" id="UP000053105"/>
    </source>
</evidence>
<sequence>MRNDIESERSSESFFDELGKSLENQRRSKKLAEFESLETQNCQKNCRDEFRKIWQEATPATVELFQDDDRINTAAYSVKEQNERLTDIEDMDSPGVGINARTVPPLCYGRNMTFPRPASSCTHRHELPAIVTEGESCRRLAEQQENNSCSDGQLSGVMPDVAMATASFGALQLIEEQELELDLGDGASHLLQHVSSSNGTMGSHRSSLPHPHQRHYTGPPPPPYMYHRAGTALPRFI</sequence>
<dbReference type="Proteomes" id="UP000053105">
    <property type="component" value="Unassembled WGS sequence"/>
</dbReference>
<feature type="compositionally biased region" description="Polar residues" evidence="1">
    <location>
        <begin position="195"/>
        <end position="206"/>
    </location>
</feature>
<dbReference type="AlphaFoldDB" id="A0A0M9AB91"/>
<reference evidence="2 3" key="1">
    <citation type="submission" date="2015-07" db="EMBL/GenBank/DDBJ databases">
        <title>The genome of Melipona quadrifasciata.</title>
        <authorList>
            <person name="Pan H."/>
            <person name="Kapheim K."/>
        </authorList>
    </citation>
    <scope>NUCLEOTIDE SEQUENCE [LARGE SCALE GENOMIC DNA]</scope>
    <source>
        <strain evidence="2">0111107301</strain>
        <tissue evidence="2">Whole body</tissue>
    </source>
</reference>
<evidence type="ECO:0000313" key="2">
    <source>
        <dbReference type="EMBL" id="KOX80997.1"/>
    </source>
</evidence>
<dbReference type="EMBL" id="KQ435693">
    <property type="protein sequence ID" value="KOX80997.1"/>
    <property type="molecule type" value="Genomic_DNA"/>
</dbReference>
<protein>
    <submittedName>
        <fullName evidence="2">Uncharacterized protein</fullName>
    </submittedName>
</protein>
<gene>
    <name evidence="2" type="ORF">WN51_05684</name>
</gene>
<feature type="region of interest" description="Disordered" evidence="1">
    <location>
        <begin position="195"/>
        <end position="223"/>
    </location>
</feature>
<proteinExistence type="predicted"/>
<accession>A0A0M9AB91</accession>
<name>A0A0M9AB91_9HYME</name>